<keyword evidence="2" id="KW-0732">Signal</keyword>
<evidence type="ECO:0000313" key="4">
    <source>
        <dbReference type="Proteomes" id="UP001497497"/>
    </source>
</evidence>
<feature type="chain" id="PRO_5043853117" evidence="2">
    <location>
        <begin position="24"/>
        <end position="305"/>
    </location>
</feature>
<evidence type="ECO:0000313" key="3">
    <source>
        <dbReference type="EMBL" id="CAL1526793.1"/>
    </source>
</evidence>
<sequence>MMEKIDHKLVVLWLVFLTSLGAAAKITGENEEKHHVRGWMQDAIESQSRTSISTGRGTGRRTGHGTGRSTGHGKGNATEHDARHSAGQGKGHSSGHGKRRCKGHITGQTSVQDTTTAKVPTTSEYNQPTANHVPVISEHLKSARKVELPTFSAEQFLKDWEKRQIEIEQKRFEQNKETSSDASAHVRDQQNKETSSDASAHGRDQQRKQTRSDASAQGRDQQKTEVEAVEGSQKTEVEAVDGSQKTEVEAVDGPLSSKKSNEGSSRLKGGKPTPVRRRPSRVRHDADDVAKFFEHRYNQLLTLNN</sequence>
<feature type="region of interest" description="Disordered" evidence="1">
    <location>
        <begin position="41"/>
        <end position="130"/>
    </location>
</feature>
<name>A0AAV2GZM0_LYMST</name>
<reference evidence="3 4" key="1">
    <citation type="submission" date="2024-04" db="EMBL/GenBank/DDBJ databases">
        <authorList>
            <consortium name="Genoscope - CEA"/>
            <person name="William W."/>
        </authorList>
    </citation>
    <scope>NUCLEOTIDE SEQUENCE [LARGE SCALE GENOMIC DNA]</scope>
</reference>
<dbReference type="EMBL" id="CAXITT010000009">
    <property type="protein sequence ID" value="CAL1526793.1"/>
    <property type="molecule type" value="Genomic_DNA"/>
</dbReference>
<dbReference type="Proteomes" id="UP001497497">
    <property type="component" value="Unassembled WGS sequence"/>
</dbReference>
<protein>
    <submittedName>
        <fullName evidence="3">Uncharacterized protein</fullName>
    </submittedName>
</protein>
<gene>
    <name evidence="3" type="ORF">GSLYS_00000970001</name>
</gene>
<comment type="caution">
    <text evidence="3">The sequence shown here is derived from an EMBL/GenBank/DDBJ whole genome shotgun (WGS) entry which is preliminary data.</text>
</comment>
<proteinExistence type="predicted"/>
<feature type="compositionally biased region" description="Gly residues" evidence="1">
    <location>
        <begin position="64"/>
        <end position="74"/>
    </location>
</feature>
<keyword evidence="4" id="KW-1185">Reference proteome</keyword>
<feature type="compositionally biased region" description="Polar residues" evidence="1">
    <location>
        <begin position="106"/>
        <end position="130"/>
    </location>
</feature>
<dbReference type="AlphaFoldDB" id="A0AAV2GZM0"/>
<feature type="compositionally biased region" description="Basic residues" evidence="1">
    <location>
        <begin position="93"/>
        <end position="103"/>
    </location>
</feature>
<feature type="signal peptide" evidence="2">
    <location>
        <begin position="1"/>
        <end position="23"/>
    </location>
</feature>
<evidence type="ECO:0000256" key="2">
    <source>
        <dbReference type="SAM" id="SignalP"/>
    </source>
</evidence>
<accession>A0AAV2GZM0</accession>
<evidence type="ECO:0000256" key="1">
    <source>
        <dbReference type="SAM" id="MobiDB-lite"/>
    </source>
</evidence>
<feature type="region of interest" description="Disordered" evidence="1">
    <location>
        <begin position="171"/>
        <end position="283"/>
    </location>
</feature>
<organism evidence="3 4">
    <name type="scientific">Lymnaea stagnalis</name>
    <name type="common">Great pond snail</name>
    <name type="synonym">Helix stagnalis</name>
    <dbReference type="NCBI Taxonomy" id="6523"/>
    <lineage>
        <taxon>Eukaryota</taxon>
        <taxon>Metazoa</taxon>
        <taxon>Spiralia</taxon>
        <taxon>Lophotrochozoa</taxon>
        <taxon>Mollusca</taxon>
        <taxon>Gastropoda</taxon>
        <taxon>Heterobranchia</taxon>
        <taxon>Euthyneura</taxon>
        <taxon>Panpulmonata</taxon>
        <taxon>Hygrophila</taxon>
        <taxon>Lymnaeoidea</taxon>
        <taxon>Lymnaeidae</taxon>
        <taxon>Lymnaea</taxon>
    </lineage>
</organism>
<feature type="compositionally biased region" description="Basic and acidic residues" evidence="1">
    <location>
        <begin position="171"/>
        <end position="211"/>
    </location>
</feature>